<keyword evidence="3" id="KW-1185">Reference proteome</keyword>
<dbReference type="Pfam" id="PF24626">
    <property type="entry name" value="SH3_Tf2-1"/>
    <property type="match status" value="2"/>
</dbReference>
<protein>
    <submittedName>
        <fullName evidence="2">DNA/RNA polymerases superfamily protein</fullName>
    </submittedName>
</protein>
<sequence length="210" mass="24630">MKPNKGFISHLGPLSLGQSRILLVELHDVIRIISDMMQSCVMEFAMGWEHYLPLAEFAYNNSDHTSIQMAPSKALYRRRCCTLLCWEWIAERKAVGLELVRDTEDKLSPRFIRPYEIEERVGLVAYRLKLPYKLWKINDVFHKVLPSGRKGKLSLQFIRPYEIIERIGPIAYRLALPLELEKIHNVFHVSMLRWYRSDPLHVISPTDVEI</sequence>
<reference evidence="3" key="1">
    <citation type="journal article" date="2019" name="Plant Biotechnol. J.">
        <title>Genome sequencing of the Australian wild diploid species Gossypium australe highlights disease resistance and delayed gland morphogenesis.</title>
        <authorList>
            <person name="Cai Y."/>
            <person name="Cai X."/>
            <person name="Wang Q."/>
            <person name="Wang P."/>
            <person name="Zhang Y."/>
            <person name="Cai C."/>
            <person name="Xu Y."/>
            <person name="Wang K."/>
            <person name="Zhou Z."/>
            <person name="Wang C."/>
            <person name="Geng S."/>
            <person name="Li B."/>
            <person name="Dong Q."/>
            <person name="Hou Y."/>
            <person name="Wang H."/>
            <person name="Ai P."/>
            <person name="Liu Z."/>
            <person name="Yi F."/>
            <person name="Sun M."/>
            <person name="An G."/>
            <person name="Cheng J."/>
            <person name="Zhang Y."/>
            <person name="Shi Q."/>
            <person name="Xie Y."/>
            <person name="Shi X."/>
            <person name="Chang Y."/>
            <person name="Huang F."/>
            <person name="Chen Y."/>
            <person name="Hong S."/>
            <person name="Mi L."/>
            <person name="Sun Q."/>
            <person name="Zhang L."/>
            <person name="Zhou B."/>
            <person name="Peng R."/>
            <person name="Zhang X."/>
            <person name="Liu F."/>
        </authorList>
    </citation>
    <scope>NUCLEOTIDE SEQUENCE [LARGE SCALE GENOMIC DNA]</scope>
    <source>
        <strain evidence="3">cv. PA1801</strain>
    </source>
</reference>
<dbReference type="OrthoDB" id="996762at2759"/>
<accession>A0A5B6WTI1</accession>
<dbReference type="EMBL" id="SMMG02000002">
    <property type="protein sequence ID" value="KAA3484374.1"/>
    <property type="molecule type" value="Genomic_DNA"/>
</dbReference>
<name>A0A5B6WTI1_9ROSI</name>
<feature type="domain" description="Tf2-1-like SH3-like" evidence="1">
    <location>
        <begin position="101"/>
        <end position="142"/>
    </location>
</feature>
<feature type="domain" description="Tf2-1-like SH3-like" evidence="1">
    <location>
        <begin position="148"/>
        <end position="196"/>
    </location>
</feature>
<dbReference type="InterPro" id="IPR056924">
    <property type="entry name" value="SH3_Tf2-1"/>
</dbReference>
<dbReference type="Gene3D" id="3.30.420.10">
    <property type="entry name" value="Ribonuclease H-like superfamily/Ribonuclease H"/>
    <property type="match status" value="1"/>
</dbReference>
<dbReference type="AlphaFoldDB" id="A0A5B6WTI1"/>
<dbReference type="PANTHER" id="PTHR46148:SF44">
    <property type="entry name" value="GAG-POL POLYPROTEIN"/>
    <property type="match status" value="1"/>
</dbReference>
<evidence type="ECO:0000313" key="3">
    <source>
        <dbReference type="Proteomes" id="UP000325315"/>
    </source>
</evidence>
<evidence type="ECO:0000259" key="1">
    <source>
        <dbReference type="Pfam" id="PF24626"/>
    </source>
</evidence>
<organism evidence="2 3">
    <name type="scientific">Gossypium australe</name>
    <dbReference type="NCBI Taxonomy" id="47621"/>
    <lineage>
        <taxon>Eukaryota</taxon>
        <taxon>Viridiplantae</taxon>
        <taxon>Streptophyta</taxon>
        <taxon>Embryophyta</taxon>
        <taxon>Tracheophyta</taxon>
        <taxon>Spermatophyta</taxon>
        <taxon>Magnoliopsida</taxon>
        <taxon>eudicotyledons</taxon>
        <taxon>Gunneridae</taxon>
        <taxon>Pentapetalae</taxon>
        <taxon>rosids</taxon>
        <taxon>malvids</taxon>
        <taxon>Malvales</taxon>
        <taxon>Malvaceae</taxon>
        <taxon>Malvoideae</taxon>
        <taxon>Gossypium</taxon>
    </lineage>
</organism>
<dbReference type="Proteomes" id="UP000325315">
    <property type="component" value="Unassembled WGS sequence"/>
</dbReference>
<comment type="caution">
    <text evidence="2">The sequence shown here is derived from an EMBL/GenBank/DDBJ whole genome shotgun (WGS) entry which is preliminary data.</text>
</comment>
<evidence type="ECO:0000313" key="2">
    <source>
        <dbReference type="EMBL" id="KAA3484374.1"/>
    </source>
</evidence>
<proteinExistence type="predicted"/>
<dbReference type="PANTHER" id="PTHR46148">
    <property type="entry name" value="CHROMO DOMAIN-CONTAINING PROTEIN"/>
    <property type="match status" value="1"/>
</dbReference>
<dbReference type="InterPro" id="IPR036397">
    <property type="entry name" value="RNaseH_sf"/>
</dbReference>
<gene>
    <name evidence="2" type="ORF">EPI10_006459</name>
</gene>
<dbReference type="GO" id="GO:0003676">
    <property type="term" value="F:nucleic acid binding"/>
    <property type="evidence" value="ECO:0007669"/>
    <property type="project" value="InterPro"/>
</dbReference>